<name>A0AA38C7W9_TAXCH</name>
<dbReference type="GO" id="GO:0007031">
    <property type="term" value="P:peroxisome organization"/>
    <property type="evidence" value="ECO:0007669"/>
    <property type="project" value="InterPro"/>
</dbReference>
<accession>A0AA38C7W9</accession>
<proteinExistence type="predicted"/>
<evidence type="ECO:0000313" key="1">
    <source>
        <dbReference type="EMBL" id="KAH9295440.1"/>
    </source>
</evidence>
<gene>
    <name evidence="1" type="ORF">KI387_039028</name>
</gene>
<keyword evidence="2" id="KW-1185">Reference proteome</keyword>
<organism evidence="1 2">
    <name type="scientific">Taxus chinensis</name>
    <name type="common">Chinese yew</name>
    <name type="synonym">Taxus wallichiana var. chinensis</name>
    <dbReference type="NCBI Taxonomy" id="29808"/>
    <lineage>
        <taxon>Eukaryota</taxon>
        <taxon>Viridiplantae</taxon>
        <taxon>Streptophyta</taxon>
        <taxon>Embryophyta</taxon>
        <taxon>Tracheophyta</taxon>
        <taxon>Spermatophyta</taxon>
        <taxon>Pinopsida</taxon>
        <taxon>Pinidae</taxon>
        <taxon>Conifers II</taxon>
        <taxon>Cupressales</taxon>
        <taxon>Taxaceae</taxon>
        <taxon>Taxus</taxon>
    </lineage>
</organism>
<protein>
    <submittedName>
        <fullName evidence="1">Uncharacterized protein</fullName>
    </submittedName>
</protein>
<reference evidence="1 2" key="1">
    <citation type="journal article" date="2021" name="Nat. Plants">
        <title>The Taxus genome provides insights into paclitaxel biosynthesis.</title>
        <authorList>
            <person name="Xiong X."/>
            <person name="Gou J."/>
            <person name="Liao Q."/>
            <person name="Li Y."/>
            <person name="Zhou Q."/>
            <person name="Bi G."/>
            <person name="Li C."/>
            <person name="Du R."/>
            <person name="Wang X."/>
            <person name="Sun T."/>
            <person name="Guo L."/>
            <person name="Liang H."/>
            <person name="Lu P."/>
            <person name="Wu Y."/>
            <person name="Zhang Z."/>
            <person name="Ro D.K."/>
            <person name="Shang Y."/>
            <person name="Huang S."/>
            <person name="Yan J."/>
        </authorList>
    </citation>
    <scope>NUCLEOTIDE SEQUENCE [LARGE SCALE GENOMIC DNA]</scope>
    <source>
        <strain evidence="1">Ta-2019</strain>
    </source>
</reference>
<dbReference type="AlphaFoldDB" id="A0AA38C7W9"/>
<dbReference type="PANTHER" id="PTHR34126:SF1">
    <property type="entry name" value="PEROXISOME BIOGENESIS PROTEIN 22"/>
    <property type="match status" value="1"/>
</dbReference>
<evidence type="ECO:0000313" key="2">
    <source>
        <dbReference type="Proteomes" id="UP000824469"/>
    </source>
</evidence>
<dbReference type="EMBL" id="JAHRHJ020000011">
    <property type="protein sequence ID" value="KAH9295440.1"/>
    <property type="molecule type" value="Genomic_DNA"/>
</dbReference>
<feature type="non-terminal residue" evidence="1">
    <location>
        <position position="1"/>
    </location>
</feature>
<sequence>MKLSELQKIQLGFVASDFMRSSIISLSRLLTAVEGHLQYAWRGFGGAELNRAAEDVDLIDENEHAVVRPSVVDVLFEISKACDLYLVASVLDDESEERVLSALDAVGMFTTAGLNRHKVLFCCTKAGTSSFVRQLEPDWHIDTDAERISQLA</sequence>
<dbReference type="Proteomes" id="UP000824469">
    <property type="component" value="Unassembled WGS sequence"/>
</dbReference>
<dbReference type="Pfam" id="PF22978">
    <property type="entry name" value="HAD_Pex22"/>
    <property type="match status" value="1"/>
</dbReference>
<comment type="caution">
    <text evidence="1">The sequence shown here is derived from an EMBL/GenBank/DDBJ whole genome shotgun (WGS) entry which is preliminary data.</text>
</comment>
<dbReference type="InterPro" id="IPR037485">
    <property type="entry name" value="PEX22"/>
</dbReference>
<dbReference type="PANTHER" id="PTHR34126">
    <property type="entry name" value="PEROXISOME BIOGENESIS PROTEIN 22"/>
    <property type="match status" value="1"/>
</dbReference>